<evidence type="ECO:0000313" key="1">
    <source>
        <dbReference type="EMBL" id="AWL12666.1"/>
    </source>
</evidence>
<dbReference type="EMBL" id="CP029347">
    <property type="protein sequence ID" value="AWL12666.1"/>
    <property type="molecule type" value="Genomic_DNA"/>
</dbReference>
<dbReference type="RefSeq" id="WP_109340218.1">
    <property type="nucleotide sequence ID" value="NZ_CP029347.1"/>
</dbReference>
<evidence type="ECO:0008006" key="3">
    <source>
        <dbReference type="Google" id="ProtNLM"/>
    </source>
</evidence>
<proteinExistence type="predicted"/>
<accession>A0A2S2E4T0</accession>
<dbReference type="OrthoDB" id="6017064at2"/>
<dbReference type="AlphaFoldDB" id="A0A2S2E4T0"/>
<keyword evidence="2" id="KW-1185">Reference proteome</keyword>
<reference evidence="1 2" key="1">
    <citation type="submission" date="2018-05" db="EMBL/GenBank/DDBJ databases">
        <title>Salinimonas sp. HMF8227 Genome sequencing and assembly.</title>
        <authorList>
            <person name="Kang H."/>
            <person name="Kang J."/>
            <person name="Cha I."/>
            <person name="Kim H."/>
            <person name="Joh K."/>
        </authorList>
    </citation>
    <scope>NUCLEOTIDE SEQUENCE [LARGE SCALE GENOMIC DNA]</scope>
    <source>
        <strain evidence="1 2">HMF8227</strain>
    </source>
</reference>
<gene>
    <name evidence="1" type="ORF">HMF8227_02213</name>
</gene>
<dbReference type="Proteomes" id="UP000245728">
    <property type="component" value="Chromosome"/>
</dbReference>
<protein>
    <recommendedName>
        <fullName evidence="3">Type 4 fimbrial biogenesis protein PilX N-terminal domain-containing protein</fullName>
    </recommendedName>
</protein>
<organism evidence="1 2">
    <name type="scientific">Saliniradius amylolyticus</name>
    <dbReference type="NCBI Taxonomy" id="2183582"/>
    <lineage>
        <taxon>Bacteria</taxon>
        <taxon>Pseudomonadati</taxon>
        <taxon>Pseudomonadota</taxon>
        <taxon>Gammaproteobacteria</taxon>
        <taxon>Alteromonadales</taxon>
        <taxon>Alteromonadaceae</taxon>
        <taxon>Saliniradius</taxon>
    </lineage>
</organism>
<sequence>MIKSLSSMRRQRGALILVSSVLLLTIVTSATLYTGRVKTLEHRILLNQQNHRLAFSAAEAGVMRALGRLSREPQWTADTNGNLDNNAQFQITQSRQDIDRESSTVTLVTLTSSGSSPDGQANVTISEQALIYSILANPPDAPLIVAGGMNVSGSFEVTANPNGGGTGVPLSIWTDSLVDMNNGSGTTCGLQEFQDGNCSTDPYSEKGFKNLDIVDEDPDFPDDLMEYLFNVPEDQWTQLLAEADLVVSSCAGLDANTTGLVWVNGDCSINSNTQVGSSDDPVILIVTDGDITMNGGASLYGILFSFRKPGVTADFEIDMAGGAYTYGSVASNHPVGNSSGTYNAVYDADVLATIDQHDAFKRVARVPGSWRDF</sequence>
<dbReference type="KEGG" id="salh:HMF8227_02213"/>
<evidence type="ECO:0000313" key="2">
    <source>
        <dbReference type="Proteomes" id="UP000245728"/>
    </source>
</evidence>
<name>A0A2S2E4T0_9ALTE</name>